<keyword evidence="1" id="KW-1133">Transmembrane helix</keyword>
<gene>
    <name evidence="2" type="ORF">PDTA9734_35640</name>
</gene>
<feature type="transmembrane region" description="Helical" evidence="1">
    <location>
        <begin position="47"/>
        <end position="64"/>
    </location>
</feature>
<evidence type="ECO:0000313" key="3">
    <source>
        <dbReference type="Proteomes" id="UP001320460"/>
    </source>
</evidence>
<protein>
    <submittedName>
        <fullName evidence="2">Uncharacterized protein</fullName>
    </submittedName>
</protein>
<dbReference type="RefSeq" id="WP_232034352.1">
    <property type="nucleotide sequence ID" value="NZ_AP025334.1"/>
</dbReference>
<organism evidence="2 3">
    <name type="scientific">Phytobacter diazotrophicus</name>
    <dbReference type="NCBI Taxonomy" id="395631"/>
    <lineage>
        <taxon>Bacteria</taxon>
        <taxon>Pseudomonadati</taxon>
        <taxon>Pseudomonadota</taxon>
        <taxon>Gammaproteobacteria</taxon>
        <taxon>Enterobacterales</taxon>
        <taxon>Enterobacteriaceae</taxon>
        <taxon>Phytobacter</taxon>
    </lineage>
</organism>
<keyword evidence="1" id="KW-0812">Transmembrane</keyword>
<sequence>MKIWLRVICGLFVLITFIVALRQPISIIILIGALCIAIKISSSFSESATIVLILVVCVGFGLYLNSVSPLFNQKIETSGFNHSYLTVTKKDESSINREVINVPSDKNAKYYLLDKNNNGSLTDITIERHGSSGVTFSKRSYSCHTNEVMYVGTGDTLDDMKNSKPDKGMSKIVPDSIAYYIGLAACN</sequence>
<reference evidence="2 3" key="1">
    <citation type="submission" date="2021-12" db="EMBL/GenBank/DDBJ databases">
        <title>Complete genome sequence of Phytobacter diazotrophicus TA9734.</title>
        <authorList>
            <person name="Kubota H."/>
            <person name="Nakayama Y."/>
            <person name="Ariyoshi T."/>
        </authorList>
    </citation>
    <scope>NUCLEOTIDE SEQUENCE [LARGE SCALE GENOMIC DNA]</scope>
    <source>
        <strain evidence="2 3">TA9734</strain>
    </source>
</reference>
<dbReference type="Proteomes" id="UP001320460">
    <property type="component" value="Chromosome"/>
</dbReference>
<proteinExistence type="predicted"/>
<keyword evidence="3" id="KW-1185">Reference proteome</keyword>
<name>A0ABM7VXT1_9ENTR</name>
<evidence type="ECO:0000313" key="2">
    <source>
        <dbReference type="EMBL" id="BDD52077.1"/>
    </source>
</evidence>
<keyword evidence="1" id="KW-0472">Membrane</keyword>
<evidence type="ECO:0000256" key="1">
    <source>
        <dbReference type="SAM" id="Phobius"/>
    </source>
</evidence>
<dbReference type="EMBL" id="AP025334">
    <property type="protein sequence ID" value="BDD52077.1"/>
    <property type="molecule type" value="Genomic_DNA"/>
</dbReference>
<accession>A0ABM7VXT1</accession>